<accession>A0A0G1M3X5</accession>
<dbReference type="EMBL" id="LCKS01000005">
    <property type="protein sequence ID" value="KKU02924.1"/>
    <property type="molecule type" value="Genomic_DNA"/>
</dbReference>
<gene>
    <name evidence="3" type="ORF">UX05_C0005G0001</name>
</gene>
<dbReference type="Proteomes" id="UP000034264">
    <property type="component" value="Unassembled WGS sequence"/>
</dbReference>
<evidence type="ECO:0000259" key="2">
    <source>
        <dbReference type="Pfam" id="PF18914"/>
    </source>
</evidence>
<comment type="caution">
    <text evidence="3">The sequence shown here is derived from an EMBL/GenBank/DDBJ whole genome shotgun (WGS) entry which is preliminary data.</text>
</comment>
<reference evidence="3 4" key="1">
    <citation type="journal article" date="2015" name="Nature">
        <title>rRNA introns, odd ribosomes, and small enigmatic genomes across a large radiation of phyla.</title>
        <authorList>
            <person name="Brown C.T."/>
            <person name="Hug L.A."/>
            <person name="Thomas B.C."/>
            <person name="Sharon I."/>
            <person name="Castelle C.J."/>
            <person name="Singh A."/>
            <person name="Wilkins M.J."/>
            <person name="Williams K.H."/>
            <person name="Banfield J.F."/>
        </authorList>
    </citation>
    <scope>NUCLEOTIDE SEQUENCE [LARGE SCALE GENOMIC DNA]</scope>
</reference>
<evidence type="ECO:0000313" key="3">
    <source>
        <dbReference type="EMBL" id="KKU02924.1"/>
    </source>
</evidence>
<dbReference type="AlphaFoldDB" id="A0A0G1M3X5"/>
<dbReference type="InterPro" id="IPR043724">
    <property type="entry name" value="DUF5666"/>
</dbReference>
<evidence type="ECO:0000313" key="4">
    <source>
        <dbReference type="Proteomes" id="UP000034264"/>
    </source>
</evidence>
<proteinExistence type="predicted"/>
<keyword evidence="1" id="KW-0732">Signal</keyword>
<dbReference type="Pfam" id="PF18914">
    <property type="entry name" value="DUF5666"/>
    <property type="match status" value="1"/>
</dbReference>
<organism evidence="3 4">
    <name type="scientific">Candidatus Amesbacteria bacterium GW2011_GWC2_45_19</name>
    <dbReference type="NCBI Taxonomy" id="1618366"/>
    <lineage>
        <taxon>Bacteria</taxon>
        <taxon>Candidatus Amesiibacteriota</taxon>
    </lineage>
</organism>
<protein>
    <recommendedName>
        <fullName evidence="2">DUF5666 domain-containing protein</fullName>
    </recommendedName>
</protein>
<feature type="domain" description="DUF5666" evidence="2">
    <location>
        <begin position="127"/>
        <end position="190"/>
    </location>
</feature>
<name>A0A0G1M3X5_9BACT</name>
<feature type="signal peptide" evidence="1">
    <location>
        <begin position="1"/>
        <end position="18"/>
    </location>
</feature>
<sequence>MILAFLLTASLLTQIPSATDSAIRQAVKDQVAAIKTSVAKRAFVGPISAKSEASITITNLGNLTRTAVVAGDATIKLAGGKEGTFADLKVGNFVIAMGDVDSQGTLAVKRLLVIAKPTPDKRVVISGRVTDTSAASFTLETAKKETWTVKFTSNTSFAGKIKKTDIKAGDRIVAVGNPAATANTLTAKLIVQLSTSPTASPVTPVI</sequence>
<feature type="chain" id="PRO_5002538443" description="DUF5666 domain-containing protein" evidence="1">
    <location>
        <begin position="19"/>
        <end position="206"/>
    </location>
</feature>
<evidence type="ECO:0000256" key="1">
    <source>
        <dbReference type="SAM" id="SignalP"/>
    </source>
</evidence>